<reference evidence="2 3" key="1">
    <citation type="submission" date="2018-01" db="EMBL/GenBank/DDBJ databases">
        <title>Complete genome sequence of Flavivirga eckloniae ECD14 isolated from seaweed Ecklonia cava.</title>
        <authorList>
            <person name="Lee J.H."/>
            <person name="Baik K.S."/>
            <person name="Seong C.N."/>
        </authorList>
    </citation>
    <scope>NUCLEOTIDE SEQUENCE [LARGE SCALE GENOMIC DNA]</scope>
    <source>
        <strain evidence="2 3">ECD14</strain>
    </source>
</reference>
<evidence type="ECO:0000313" key="3">
    <source>
        <dbReference type="Proteomes" id="UP000235826"/>
    </source>
</evidence>
<dbReference type="EMBL" id="CP025791">
    <property type="protein sequence ID" value="AUP77379.1"/>
    <property type="molecule type" value="Genomic_DNA"/>
</dbReference>
<dbReference type="RefSeq" id="WP_102754039.1">
    <property type="nucleotide sequence ID" value="NZ_CP025791.1"/>
</dbReference>
<sequence length="422" mass="46901">MKKIVIIALMLSTSFLMTAQKKGLSSFIKFSGYISNDASLNTRQTISARDEGLFVLAPKPVLLDNDGNDINKTASFNFIGINSRIRAKITGPDAFGAKTSGLVEGDFLGINTGSRFNFRLRHAFVKLDWEKSQLLVGQYWHPTFIVDCYPGTVSFSAGSPFNPLARNPQFKFSYKFGKTTVSLTQLTNGHFANKGAADSQSNSLIPEFHLQAQYKSDRFLGGVGVGHQILRPEIATANNYITKEKVHSNTVFGYAKMTLTDFTIKAYAIYGQNNDNLIMMGGYATIDKDYTQDQIDKGIVEYIPYNDITSWLDVHTNGKKFKAGVFAGYSENLGASKKVDVSTYTGRWGNVKNMMRCSPRLVFISGKTIIGTEIEYSLVNYNKENPDGQTPEEISGYDAYGVVTNYEAADNLRFLLNVTYKF</sequence>
<dbReference type="AlphaFoldDB" id="A0A2K9PJZ6"/>
<evidence type="ECO:0008006" key="4">
    <source>
        <dbReference type="Google" id="ProtNLM"/>
    </source>
</evidence>
<dbReference type="SUPFAM" id="SSF56935">
    <property type="entry name" value="Porins"/>
    <property type="match status" value="1"/>
</dbReference>
<dbReference type="Proteomes" id="UP000235826">
    <property type="component" value="Chromosome"/>
</dbReference>
<name>A0A2K9PJZ6_9FLAO</name>
<gene>
    <name evidence="2" type="ORF">C1H87_01045</name>
</gene>
<protein>
    <recommendedName>
        <fullName evidence="4">Porin</fullName>
    </recommendedName>
</protein>
<keyword evidence="3" id="KW-1185">Reference proteome</keyword>
<evidence type="ECO:0000313" key="2">
    <source>
        <dbReference type="EMBL" id="AUP77379.1"/>
    </source>
</evidence>
<organism evidence="2 3">
    <name type="scientific">Flavivirga eckloniae</name>
    <dbReference type="NCBI Taxonomy" id="1803846"/>
    <lineage>
        <taxon>Bacteria</taxon>
        <taxon>Pseudomonadati</taxon>
        <taxon>Bacteroidota</taxon>
        <taxon>Flavobacteriia</taxon>
        <taxon>Flavobacteriales</taxon>
        <taxon>Flavobacteriaceae</taxon>
        <taxon>Flavivirga</taxon>
    </lineage>
</organism>
<dbReference type="KEGG" id="fek:C1H87_01045"/>
<accession>A0A2K9PJZ6</accession>
<evidence type="ECO:0000256" key="1">
    <source>
        <dbReference type="SAM" id="SignalP"/>
    </source>
</evidence>
<dbReference type="OrthoDB" id="9802177at2"/>
<feature type="chain" id="PRO_5015005101" description="Porin" evidence="1">
    <location>
        <begin position="19"/>
        <end position="422"/>
    </location>
</feature>
<keyword evidence="1" id="KW-0732">Signal</keyword>
<feature type="signal peptide" evidence="1">
    <location>
        <begin position="1"/>
        <end position="18"/>
    </location>
</feature>
<proteinExistence type="predicted"/>